<accession>A0A0L0F3W1</accession>
<evidence type="ECO:0000313" key="3">
    <source>
        <dbReference type="Proteomes" id="UP000054560"/>
    </source>
</evidence>
<evidence type="ECO:0000313" key="2">
    <source>
        <dbReference type="EMBL" id="KNC71377.1"/>
    </source>
</evidence>
<dbReference type="Pfam" id="PF07534">
    <property type="entry name" value="TLD"/>
    <property type="match status" value="1"/>
</dbReference>
<proteinExistence type="predicted"/>
<evidence type="ECO:0000259" key="1">
    <source>
        <dbReference type="Pfam" id="PF07534"/>
    </source>
</evidence>
<dbReference type="OrthoDB" id="26679at2759"/>
<dbReference type="GeneID" id="25916588"/>
<name>A0A0L0F3W1_9EUKA</name>
<dbReference type="eggNOG" id="KOG2557">
    <property type="taxonomic scope" value="Eukaryota"/>
</dbReference>
<feature type="domain" description="TLDc" evidence="1">
    <location>
        <begin position="1"/>
        <end position="54"/>
    </location>
</feature>
<dbReference type="EMBL" id="KQ248915">
    <property type="protein sequence ID" value="KNC71377.1"/>
    <property type="molecule type" value="Genomic_DNA"/>
</dbReference>
<protein>
    <recommendedName>
        <fullName evidence="1">TLDc domain-containing protein</fullName>
    </recommendedName>
</protein>
<dbReference type="InterPro" id="IPR006571">
    <property type="entry name" value="TLDc_dom"/>
</dbReference>
<feature type="non-terminal residue" evidence="2">
    <location>
        <position position="71"/>
    </location>
</feature>
<sequence length="71" mass="7892">GMGGQIESYFGMWVNPDLESGHSKAHPTCSTYGSPRLSKMEDYKIDYCEVWRVGPIPEREEVRKGAGALAD</sequence>
<reference evidence="2 3" key="1">
    <citation type="submission" date="2011-02" db="EMBL/GenBank/DDBJ databases">
        <title>The Genome Sequence of Sphaeroforma arctica JP610.</title>
        <authorList>
            <consortium name="The Broad Institute Genome Sequencing Platform"/>
            <person name="Russ C."/>
            <person name="Cuomo C."/>
            <person name="Young S.K."/>
            <person name="Zeng Q."/>
            <person name="Gargeya S."/>
            <person name="Alvarado L."/>
            <person name="Berlin A."/>
            <person name="Chapman S.B."/>
            <person name="Chen Z."/>
            <person name="Freedman E."/>
            <person name="Gellesch M."/>
            <person name="Goldberg J."/>
            <person name="Griggs A."/>
            <person name="Gujja S."/>
            <person name="Heilman E."/>
            <person name="Heiman D."/>
            <person name="Howarth C."/>
            <person name="Mehta T."/>
            <person name="Neiman D."/>
            <person name="Pearson M."/>
            <person name="Roberts A."/>
            <person name="Saif S."/>
            <person name="Shea T."/>
            <person name="Shenoy N."/>
            <person name="Sisk P."/>
            <person name="Stolte C."/>
            <person name="Sykes S."/>
            <person name="White J."/>
            <person name="Yandava C."/>
            <person name="Burger G."/>
            <person name="Gray M.W."/>
            <person name="Holland P.W.H."/>
            <person name="King N."/>
            <person name="Lang F.B.F."/>
            <person name="Roger A.J."/>
            <person name="Ruiz-Trillo I."/>
            <person name="Haas B."/>
            <person name="Nusbaum C."/>
            <person name="Birren B."/>
        </authorList>
    </citation>
    <scope>NUCLEOTIDE SEQUENCE [LARGE SCALE GENOMIC DNA]</scope>
    <source>
        <strain evidence="2 3">JP610</strain>
    </source>
</reference>
<dbReference type="AlphaFoldDB" id="A0A0L0F3W1"/>
<dbReference type="RefSeq" id="XP_014145279.1">
    <property type="nucleotide sequence ID" value="XM_014289804.1"/>
</dbReference>
<feature type="non-terminal residue" evidence="2">
    <location>
        <position position="1"/>
    </location>
</feature>
<keyword evidence="3" id="KW-1185">Reference proteome</keyword>
<gene>
    <name evidence="2" type="ORF">SARC_16084</name>
</gene>
<organism evidence="2 3">
    <name type="scientific">Sphaeroforma arctica JP610</name>
    <dbReference type="NCBI Taxonomy" id="667725"/>
    <lineage>
        <taxon>Eukaryota</taxon>
        <taxon>Ichthyosporea</taxon>
        <taxon>Ichthyophonida</taxon>
        <taxon>Sphaeroforma</taxon>
    </lineage>
</organism>
<dbReference type="STRING" id="667725.A0A0L0F3W1"/>
<dbReference type="Proteomes" id="UP000054560">
    <property type="component" value="Unassembled WGS sequence"/>
</dbReference>